<organism evidence="1 2">
    <name type="scientific">Lepidopterella palustris CBS 459.81</name>
    <dbReference type="NCBI Taxonomy" id="1314670"/>
    <lineage>
        <taxon>Eukaryota</taxon>
        <taxon>Fungi</taxon>
        <taxon>Dikarya</taxon>
        <taxon>Ascomycota</taxon>
        <taxon>Pezizomycotina</taxon>
        <taxon>Dothideomycetes</taxon>
        <taxon>Pleosporomycetidae</taxon>
        <taxon>Mytilinidiales</taxon>
        <taxon>Argynnaceae</taxon>
        <taxon>Lepidopterella</taxon>
    </lineage>
</organism>
<proteinExistence type="predicted"/>
<dbReference type="OrthoDB" id="2730545at2759"/>
<dbReference type="AlphaFoldDB" id="A0A8E2EDP3"/>
<keyword evidence="2" id="KW-1185">Reference proteome</keyword>
<dbReference type="Proteomes" id="UP000250266">
    <property type="component" value="Unassembled WGS sequence"/>
</dbReference>
<protein>
    <submittedName>
        <fullName evidence="1">Uncharacterized protein</fullName>
    </submittedName>
</protein>
<evidence type="ECO:0000313" key="2">
    <source>
        <dbReference type="Proteomes" id="UP000250266"/>
    </source>
</evidence>
<sequence length="220" mass="24591">MQHSFGQEISRNCGSGSTNNSNPRYQPCYLLRDYGIPCAVWFEDTIVYYGVPTVTAAQALIQNGWTLAPQEKVKIRNANYQTPAGPITTVLLPAADWNFNLKVYGPDNTKTLVTTVLPPIAGLLDALIDSLFWAPALQERAFAERLVYDHRQYHFDVLSGMSNGTVLFISHQRNVQQALRQGSHEFRECSARDNKALFSGEREAQLLASMPNPFPAREGK</sequence>
<accession>A0A8E2EDP3</accession>
<name>A0A8E2EDP3_9PEZI</name>
<dbReference type="EMBL" id="KV744912">
    <property type="protein sequence ID" value="OCK81688.1"/>
    <property type="molecule type" value="Genomic_DNA"/>
</dbReference>
<gene>
    <name evidence="1" type="ORF">K432DRAFT_415885</name>
</gene>
<reference evidence="1 2" key="1">
    <citation type="journal article" date="2016" name="Nat. Commun.">
        <title>Ectomycorrhizal ecology is imprinted in the genome of the dominant symbiotic fungus Cenococcum geophilum.</title>
        <authorList>
            <consortium name="DOE Joint Genome Institute"/>
            <person name="Peter M."/>
            <person name="Kohler A."/>
            <person name="Ohm R.A."/>
            <person name="Kuo A."/>
            <person name="Krutzmann J."/>
            <person name="Morin E."/>
            <person name="Arend M."/>
            <person name="Barry K.W."/>
            <person name="Binder M."/>
            <person name="Choi C."/>
            <person name="Clum A."/>
            <person name="Copeland A."/>
            <person name="Grisel N."/>
            <person name="Haridas S."/>
            <person name="Kipfer T."/>
            <person name="LaButti K."/>
            <person name="Lindquist E."/>
            <person name="Lipzen A."/>
            <person name="Maire R."/>
            <person name="Meier B."/>
            <person name="Mihaltcheva S."/>
            <person name="Molinier V."/>
            <person name="Murat C."/>
            <person name="Poggeler S."/>
            <person name="Quandt C.A."/>
            <person name="Sperisen C."/>
            <person name="Tritt A."/>
            <person name="Tisserant E."/>
            <person name="Crous P.W."/>
            <person name="Henrissat B."/>
            <person name="Nehls U."/>
            <person name="Egli S."/>
            <person name="Spatafora J.W."/>
            <person name="Grigoriev I.V."/>
            <person name="Martin F.M."/>
        </authorList>
    </citation>
    <scope>NUCLEOTIDE SEQUENCE [LARGE SCALE GENOMIC DNA]</scope>
    <source>
        <strain evidence="1 2">CBS 459.81</strain>
    </source>
</reference>
<evidence type="ECO:0000313" key="1">
    <source>
        <dbReference type="EMBL" id="OCK81688.1"/>
    </source>
</evidence>